<organism evidence="1">
    <name type="scientific">Podoviridae sp. ctlpi2</name>
    <dbReference type="NCBI Taxonomy" id="2826574"/>
    <lineage>
        <taxon>Viruses</taxon>
        <taxon>Duplodnaviria</taxon>
        <taxon>Heunggongvirae</taxon>
        <taxon>Uroviricota</taxon>
        <taxon>Caudoviricetes</taxon>
    </lineage>
</organism>
<reference evidence="1" key="1">
    <citation type="journal article" date="2021" name="Proc. Natl. Acad. Sci. U.S.A.">
        <title>A Catalog of Tens of Thousands of Viruses from Human Metagenomes Reveals Hidden Associations with Chronic Diseases.</title>
        <authorList>
            <person name="Tisza M.J."/>
            <person name="Buck C.B."/>
        </authorList>
    </citation>
    <scope>NUCLEOTIDE SEQUENCE</scope>
    <source>
        <strain evidence="1">Ctlpi2</strain>
    </source>
</reference>
<protein>
    <submittedName>
        <fullName evidence="1">Uncharacterized protein</fullName>
    </submittedName>
</protein>
<accession>A0A8S5MLW5</accession>
<sequence length="70" mass="8012">MITREQVQKMPTEYRDALIAMFQSMHEVAERAEVEAALAYTETLEPRLRAASMRASGQAEILKNLLNIFK</sequence>
<proteinExistence type="predicted"/>
<dbReference type="EMBL" id="BK014928">
    <property type="protein sequence ID" value="DAD83170.1"/>
    <property type="molecule type" value="Genomic_DNA"/>
</dbReference>
<evidence type="ECO:0000313" key="1">
    <source>
        <dbReference type="EMBL" id="DAD83170.1"/>
    </source>
</evidence>
<name>A0A8S5MLW5_9CAUD</name>